<dbReference type="PATRIC" id="fig|1110509.7.peg.2481"/>
<dbReference type="InterPro" id="IPR011047">
    <property type="entry name" value="Quinoprotein_ADH-like_sf"/>
</dbReference>
<evidence type="ECO:0000313" key="3">
    <source>
        <dbReference type="Proteomes" id="UP000005877"/>
    </source>
</evidence>
<dbReference type="Proteomes" id="UP000005877">
    <property type="component" value="Chromosome"/>
</dbReference>
<accession>G7WRD2</accession>
<dbReference type="PANTHER" id="PTHR42754">
    <property type="entry name" value="ENDOGLUCANASE"/>
    <property type="match status" value="1"/>
</dbReference>
<dbReference type="PANTHER" id="PTHR42754:SF1">
    <property type="entry name" value="LIPOPROTEIN"/>
    <property type="match status" value="1"/>
</dbReference>
<evidence type="ECO:0000313" key="2">
    <source>
        <dbReference type="EMBL" id="AET65593.1"/>
    </source>
</evidence>
<name>G7WRD2_METH6</name>
<dbReference type="EMBL" id="CP003117">
    <property type="protein sequence ID" value="AET65593.1"/>
    <property type="molecule type" value="Genomic_DNA"/>
</dbReference>
<protein>
    <submittedName>
        <fullName evidence="2">Uncharacterized protein</fullName>
    </submittedName>
</protein>
<evidence type="ECO:0000256" key="1">
    <source>
        <dbReference type="SAM" id="MobiDB-lite"/>
    </source>
</evidence>
<dbReference type="AlphaFoldDB" id="G7WRD2"/>
<organism evidence="2 3">
    <name type="scientific">Methanothrix harundinacea (strain 6Ac)</name>
    <name type="common">Methanosaeta harundinacea</name>
    <dbReference type="NCBI Taxonomy" id="1110509"/>
    <lineage>
        <taxon>Archaea</taxon>
        <taxon>Methanobacteriati</taxon>
        <taxon>Methanobacteriota</taxon>
        <taxon>Stenosarchaea group</taxon>
        <taxon>Methanomicrobia</taxon>
        <taxon>Methanotrichales</taxon>
        <taxon>Methanotrichaceae</taxon>
        <taxon>Methanothrix</taxon>
    </lineage>
</organism>
<dbReference type="KEGG" id="mhi:Mhar_2241"/>
<feature type="region of interest" description="Disordered" evidence="1">
    <location>
        <begin position="1"/>
        <end position="21"/>
    </location>
</feature>
<dbReference type="SUPFAM" id="SSF50998">
    <property type="entry name" value="Quinoprotein alcohol dehydrogenase-like"/>
    <property type="match status" value="1"/>
</dbReference>
<dbReference type="OrthoDB" id="98274at2157"/>
<proteinExistence type="predicted"/>
<dbReference type="GeneID" id="25395447"/>
<keyword evidence="3" id="KW-1185">Reference proteome</keyword>
<dbReference type="STRING" id="1110509.Mhar_2241"/>
<reference evidence="2 3" key="1">
    <citation type="journal article" date="2012" name="PLoS ONE">
        <title>The genome characteristics and predicted function of methyl-group oxidation pathway in the obligate aceticlastic methanogens, Methanosaeta spp.</title>
        <authorList>
            <person name="Zhu J."/>
            <person name="Zheng H."/>
            <person name="Ai G."/>
            <person name="Zhang G."/>
            <person name="Liu D."/>
            <person name="Liu X."/>
            <person name="Dong X."/>
        </authorList>
    </citation>
    <scope>NUCLEOTIDE SEQUENCE [LARGE SCALE GENOMIC DNA]</scope>
    <source>
        <strain evidence="2 3">6Ac</strain>
    </source>
</reference>
<gene>
    <name evidence="2" type="ordered locus">Mhar_2241</name>
</gene>
<dbReference type="RefSeq" id="WP_014587769.1">
    <property type="nucleotide sequence ID" value="NC_017527.1"/>
</dbReference>
<dbReference type="HOGENOM" id="CLU_1178126_0_0_2"/>
<sequence>MKTEGGYLVAGSTTSRGSGGSDGWILLADPDGNPDWEVAIGGSKNDGLSSILEVADGYVAVGTTESYGGGGKDVWLVKTDREGARIWEKTFGKGGDERGNSVLKVADGYLIVGTTASEGSSGRDLLLLKTDLQGEKVWEETMGGPGEDGGWQALEAGGGLVVVGYTRGAADQDVWLLSVSSAGEKVWDATFGGPGFDLGRAIVPTGDGAMAMTGWTESRGSGGQDLWLGKTEAVD</sequence>